<comment type="caution">
    <text evidence="2">The sequence shown here is derived from an EMBL/GenBank/DDBJ whole genome shotgun (WGS) entry which is preliminary data.</text>
</comment>
<dbReference type="RefSeq" id="WP_264988611.1">
    <property type="nucleotide sequence ID" value="NZ_BRZA01000002.1"/>
</dbReference>
<sequence>MFPLLETARLRLRALTTQDTERIFQCFAHEEVIRYYGQERFQELQQAERLIELFAQSFATEKGIRWGIELKETAEIIGTIGFHNWLKAHKRAEIGYELHPDYWHKGYAQEALTEVLAYGFQKMDLTRIGAVVFIENAASSQLLLKMGFQKEGILRAYMYQHGQAHDTIIYALLKTAYEGAN</sequence>
<dbReference type="PANTHER" id="PTHR43792:SF9">
    <property type="entry name" value="RIBOSOMAL-PROTEIN-ALANINE ACETYLTRANSFERASE"/>
    <property type="match status" value="1"/>
</dbReference>
<dbReference type="EMBL" id="BRZA01000002">
    <property type="protein sequence ID" value="GLC88857.1"/>
    <property type="molecule type" value="Genomic_DNA"/>
</dbReference>
<dbReference type="InterPro" id="IPR016181">
    <property type="entry name" value="Acyl_CoA_acyltransferase"/>
</dbReference>
<organism evidence="2 3">
    <name type="scientific">Lysinibacillus piscis</name>
    <dbReference type="NCBI Taxonomy" id="2518931"/>
    <lineage>
        <taxon>Bacteria</taxon>
        <taxon>Bacillati</taxon>
        <taxon>Bacillota</taxon>
        <taxon>Bacilli</taxon>
        <taxon>Bacillales</taxon>
        <taxon>Bacillaceae</taxon>
        <taxon>Lysinibacillus</taxon>
    </lineage>
</organism>
<feature type="domain" description="N-acetyltransferase" evidence="1">
    <location>
        <begin position="10"/>
        <end position="175"/>
    </location>
</feature>
<dbReference type="Pfam" id="PF13302">
    <property type="entry name" value="Acetyltransf_3"/>
    <property type="match status" value="1"/>
</dbReference>
<dbReference type="PANTHER" id="PTHR43792">
    <property type="entry name" value="GNAT FAMILY, PUTATIVE (AFU_ORTHOLOGUE AFUA_3G00765)-RELATED-RELATED"/>
    <property type="match status" value="1"/>
</dbReference>
<gene>
    <name evidence="2" type="primary">yoaA</name>
    <name evidence="2" type="ORF">LYSBPC_19840</name>
</gene>
<evidence type="ECO:0000313" key="3">
    <source>
        <dbReference type="Proteomes" id="UP001065593"/>
    </source>
</evidence>
<protein>
    <submittedName>
        <fullName evidence="2">N-acetyltransferase YoaA</fullName>
    </submittedName>
</protein>
<evidence type="ECO:0000313" key="2">
    <source>
        <dbReference type="EMBL" id="GLC88857.1"/>
    </source>
</evidence>
<name>A0ABQ5NKH0_9BACI</name>
<keyword evidence="3" id="KW-1185">Reference proteome</keyword>
<dbReference type="CDD" id="cd04301">
    <property type="entry name" value="NAT_SF"/>
    <property type="match status" value="1"/>
</dbReference>
<dbReference type="Gene3D" id="3.40.630.30">
    <property type="match status" value="1"/>
</dbReference>
<evidence type="ECO:0000259" key="1">
    <source>
        <dbReference type="PROSITE" id="PS51186"/>
    </source>
</evidence>
<dbReference type="PROSITE" id="PS51186">
    <property type="entry name" value="GNAT"/>
    <property type="match status" value="1"/>
</dbReference>
<accession>A0ABQ5NKH0</accession>
<dbReference type="InterPro" id="IPR000182">
    <property type="entry name" value="GNAT_dom"/>
</dbReference>
<reference evidence="2" key="1">
    <citation type="submission" date="2022-08" db="EMBL/GenBank/DDBJ databases">
        <title>Draft genome sequence of Lysinibacillus sp. strain KH24.</title>
        <authorList>
            <person name="Kanbe H."/>
            <person name="Itoh H."/>
        </authorList>
    </citation>
    <scope>NUCLEOTIDE SEQUENCE</scope>
    <source>
        <strain evidence="2">KH24</strain>
    </source>
</reference>
<dbReference type="InterPro" id="IPR051531">
    <property type="entry name" value="N-acetyltransferase"/>
</dbReference>
<dbReference type="SUPFAM" id="SSF55729">
    <property type="entry name" value="Acyl-CoA N-acyltransferases (Nat)"/>
    <property type="match status" value="1"/>
</dbReference>
<proteinExistence type="predicted"/>
<dbReference type="Proteomes" id="UP001065593">
    <property type="component" value="Unassembled WGS sequence"/>
</dbReference>